<dbReference type="EMBL" id="ACYG01000019">
    <property type="protein sequence ID" value="EEV17998.1"/>
    <property type="molecule type" value="Genomic_DNA"/>
</dbReference>
<evidence type="ECO:0000313" key="7">
    <source>
        <dbReference type="Proteomes" id="UP000005709"/>
    </source>
</evidence>
<accession>C8PFW0</accession>
<dbReference type="RefSeq" id="WP_005870241.1">
    <property type="nucleotide sequence ID" value="NZ_ACYG01000019.1"/>
</dbReference>
<evidence type="ECO:0000256" key="3">
    <source>
        <dbReference type="ARBA" id="ARBA00023004"/>
    </source>
</evidence>
<comment type="caution">
    <text evidence="6">The sequence shown here is derived from an EMBL/GenBank/DDBJ whole genome shotgun (WGS) entry which is preliminary data.</text>
</comment>
<proteinExistence type="predicted"/>
<reference evidence="6 7" key="1">
    <citation type="submission" date="2009-07" db="EMBL/GenBank/DDBJ databases">
        <authorList>
            <person name="Madupu R."/>
            <person name="Sebastian Y."/>
            <person name="Durkin A.S."/>
            <person name="Torralba M."/>
            <person name="Methe B."/>
            <person name="Sutton G.G."/>
            <person name="Strausberg R.L."/>
            <person name="Nelson K.E."/>
        </authorList>
    </citation>
    <scope>NUCLEOTIDE SEQUENCE [LARGE SCALE GENOMIC DNA]</scope>
    <source>
        <strain evidence="6 7">RM3268</strain>
    </source>
</reference>
<evidence type="ECO:0000313" key="6">
    <source>
        <dbReference type="EMBL" id="EEV17998.1"/>
    </source>
</evidence>
<dbReference type="PROSITE" id="PS51007">
    <property type="entry name" value="CYTC"/>
    <property type="match status" value="1"/>
</dbReference>
<dbReference type="GO" id="GO:0009055">
    <property type="term" value="F:electron transfer activity"/>
    <property type="evidence" value="ECO:0007669"/>
    <property type="project" value="InterPro"/>
</dbReference>
<dbReference type="AlphaFoldDB" id="C8PFW0"/>
<keyword evidence="7" id="KW-1185">Reference proteome</keyword>
<dbReference type="Gene3D" id="1.10.760.10">
    <property type="entry name" value="Cytochrome c-like domain"/>
    <property type="match status" value="1"/>
</dbReference>
<gene>
    <name evidence="6" type="ORF">CAMGR0001_0752</name>
</gene>
<dbReference type="Proteomes" id="UP000005709">
    <property type="component" value="Unassembled WGS sequence"/>
</dbReference>
<evidence type="ECO:0000256" key="2">
    <source>
        <dbReference type="ARBA" id="ARBA00022723"/>
    </source>
</evidence>
<dbReference type="STRING" id="824.CGRAC_1252"/>
<evidence type="ECO:0000256" key="4">
    <source>
        <dbReference type="PROSITE-ProRule" id="PRU00433"/>
    </source>
</evidence>
<feature type="domain" description="Cytochrome c" evidence="5">
    <location>
        <begin position="47"/>
        <end position="140"/>
    </location>
</feature>
<evidence type="ECO:0000259" key="5">
    <source>
        <dbReference type="PROSITE" id="PS51007"/>
    </source>
</evidence>
<keyword evidence="1 4" id="KW-0349">Heme</keyword>
<dbReference type="eggNOG" id="COG2010">
    <property type="taxonomic scope" value="Bacteria"/>
</dbReference>
<dbReference type="GO" id="GO:0046872">
    <property type="term" value="F:metal ion binding"/>
    <property type="evidence" value="ECO:0007669"/>
    <property type="project" value="UniProtKB-KW"/>
</dbReference>
<dbReference type="GO" id="GO:0020037">
    <property type="term" value="F:heme binding"/>
    <property type="evidence" value="ECO:0007669"/>
    <property type="project" value="InterPro"/>
</dbReference>
<evidence type="ECO:0000256" key="1">
    <source>
        <dbReference type="ARBA" id="ARBA00022617"/>
    </source>
</evidence>
<name>C8PFW0_9BACT</name>
<sequence>MKFKHIFYIIAPKIRNEKMRNFIFLALFLNAVIFFLPRSAQAESFITDEEYGAMLYKNPRGIGCDKCHGEKGEGSLIATYKEFNRTAGAYYERALNAPPINALSLQELADGISSSRDVMPSYFLTQNEIIIIYKYIKSINQPKKKEKK</sequence>
<dbReference type="SUPFAM" id="SSF46626">
    <property type="entry name" value="Cytochrome c"/>
    <property type="match status" value="1"/>
</dbReference>
<dbReference type="InterPro" id="IPR036909">
    <property type="entry name" value="Cyt_c-like_dom_sf"/>
</dbReference>
<keyword evidence="2 4" id="KW-0479">Metal-binding</keyword>
<dbReference type="InterPro" id="IPR009056">
    <property type="entry name" value="Cyt_c-like_dom"/>
</dbReference>
<organism evidence="6 7">
    <name type="scientific">Campylobacter gracilis RM3268</name>
    <dbReference type="NCBI Taxonomy" id="553220"/>
    <lineage>
        <taxon>Bacteria</taxon>
        <taxon>Pseudomonadati</taxon>
        <taxon>Campylobacterota</taxon>
        <taxon>Epsilonproteobacteria</taxon>
        <taxon>Campylobacterales</taxon>
        <taxon>Campylobacteraceae</taxon>
        <taxon>Campylobacter</taxon>
    </lineage>
</organism>
<protein>
    <recommendedName>
        <fullName evidence="5">Cytochrome c domain-containing protein</fullName>
    </recommendedName>
</protein>
<keyword evidence="3 4" id="KW-0408">Iron</keyword>